<proteinExistence type="predicted"/>
<comment type="caution">
    <text evidence="1">The sequence shown here is derived from an EMBL/GenBank/DDBJ whole genome shotgun (WGS) entry which is preliminary data.</text>
</comment>
<organism evidence="1 2">
    <name type="scientific">Hypoxylon rubiginosum</name>
    <dbReference type="NCBI Taxonomy" id="110542"/>
    <lineage>
        <taxon>Eukaryota</taxon>
        <taxon>Fungi</taxon>
        <taxon>Dikarya</taxon>
        <taxon>Ascomycota</taxon>
        <taxon>Pezizomycotina</taxon>
        <taxon>Sordariomycetes</taxon>
        <taxon>Xylariomycetidae</taxon>
        <taxon>Xylariales</taxon>
        <taxon>Hypoxylaceae</taxon>
        <taxon>Hypoxylon</taxon>
    </lineage>
</organism>
<gene>
    <name evidence="1" type="ORF">F4821DRAFT_203579</name>
</gene>
<accession>A0ACC0CR64</accession>
<protein>
    <submittedName>
        <fullName evidence="1">Mitochondrial carrier domain-containing protein</fullName>
    </submittedName>
</protein>
<name>A0ACC0CR64_9PEZI</name>
<evidence type="ECO:0000313" key="1">
    <source>
        <dbReference type="EMBL" id="KAI6082874.1"/>
    </source>
</evidence>
<dbReference type="EMBL" id="MU394361">
    <property type="protein sequence ID" value="KAI6082874.1"/>
    <property type="molecule type" value="Genomic_DNA"/>
</dbReference>
<sequence length="716" mass="77049">MPSSPSRLPYSTGSTAADKFLPALQHAVSGSAGTLISTCTLYPLSLVITRLQVQRQLRRERLLRNSSSRRQGTTTTGPNGRGAAAAPPPGEEEKGSDPTNSTEDLPDGIAAAFSQIWSSGGAPRAFYTGLAQDAAKSVLDSFLFFLFYEWFRELRLAARRRRHHSKSYDRSGGLAVLEELAVGVAAGACSRLFTTPIANVVTRKQTASLLNGAGRDKELSAKQILGDIRAEKGLAGLWSGYSASLVLTLNPSITFFLQEFLKKQTVAPERWDSPGAHVTFLLAAVSKAVASAVTYPFQTAKTRLQAGVPVAPPDSPREKGDSAKPEETLIDLASVEAQASEGAAAQMEGVPKEGEGEAKTSAEGEAPAAEASSAEKAPEQPAPPQPPAVPRENVAPPERNVEREVDAKLDAMKAVKDFGRQSIFGTVAQIARTEGVGSLYDGIQGELLKAFLSHGTTMVAKDVVHKLLFKLYLFVGSVLAEVRARRARRARRAAAARAPPAPVARDNVTVREDVLVKEHVPVKENVPVREIVPRPSAPRSEPRSEPKTLPLTEENLEEAQAQIQGLPPRGAPIPPRLLPEPPVPTAYPTAVTPGPRAPAYLPPPPPPPPPVPHQQLRSLRYRIDDVDRYSNGNGFSNDNINDHRDGYPPPYPPTPYPNPSYSYRPPPPPAPATDVSVRTRMSRNDIERATPSVLEDFAVNVVANMIDGTQRGFKDD</sequence>
<dbReference type="Proteomes" id="UP001497680">
    <property type="component" value="Unassembled WGS sequence"/>
</dbReference>
<evidence type="ECO:0000313" key="2">
    <source>
        <dbReference type="Proteomes" id="UP001497680"/>
    </source>
</evidence>
<keyword evidence="2" id="KW-1185">Reference proteome</keyword>
<reference evidence="1 2" key="1">
    <citation type="journal article" date="2022" name="New Phytol.">
        <title>Ecological generalism drives hyperdiversity of secondary metabolite gene clusters in xylarialean endophytes.</title>
        <authorList>
            <person name="Franco M.E.E."/>
            <person name="Wisecaver J.H."/>
            <person name="Arnold A.E."/>
            <person name="Ju Y.M."/>
            <person name="Slot J.C."/>
            <person name="Ahrendt S."/>
            <person name="Moore L.P."/>
            <person name="Eastman K.E."/>
            <person name="Scott K."/>
            <person name="Konkel Z."/>
            <person name="Mondo S.J."/>
            <person name="Kuo A."/>
            <person name="Hayes R.D."/>
            <person name="Haridas S."/>
            <person name="Andreopoulos B."/>
            <person name="Riley R."/>
            <person name="LaButti K."/>
            <person name="Pangilinan J."/>
            <person name="Lipzen A."/>
            <person name="Amirebrahimi M."/>
            <person name="Yan J."/>
            <person name="Adam C."/>
            <person name="Keymanesh K."/>
            <person name="Ng V."/>
            <person name="Louie K."/>
            <person name="Northen T."/>
            <person name="Drula E."/>
            <person name="Henrissat B."/>
            <person name="Hsieh H.M."/>
            <person name="Youens-Clark K."/>
            <person name="Lutzoni F."/>
            <person name="Miadlikowska J."/>
            <person name="Eastwood D.C."/>
            <person name="Hamelin R.C."/>
            <person name="Grigoriev I.V."/>
            <person name="U'Ren J.M."/>
        </authorList>
    </citation>
    <scope>NUCLEOTIDE SEQUENCE [LARGE SCALE GENOMIC DNA]</scope>
    <source>
        <strain evidence="1 2">ER1909</strain>
    </source>
</reference>